<protein>
    <submittedName>
        <fullName evidence="1">Uncharacterized protein</fullName>
    </submittedName>
</protein>
<name>A0A450WI62_9GAMM</name>
<reference evidence="1" key="1">
    <citation type="submission" date="2019-02" db="EMBL/GenBank/DDBJ databases">
        <authorList>
            <person name="Gruber-Vodicka R. H."/>
            <person name="Seah K. B. B."/>
        </authorList>
    </citation>
    <scope>NUCLEOTIDE SEQUENCE</scope>
    <source>
        <strain evidence="1">BECK_BY7</strain>
    </source>
</reference>
<dbReference type="Pfam" id="PF10761">
    <property type="entry name" value="DUF2590"/>
    <property type="match status" value="1"/>
</dbReference>
<accession>A0A450WI62</accession>
<dbReference type="InterPro" id="IPR019697">
    <property type="entry name" value="Phage_HP1_Orf28"/>
</dbReference>
<gene>
    <name evidence="1" type="ORF">BECKLFY1418C_GA0070996_102540</name>
</gene>
<evidence type="ECO:0000313" key="1">
    <source>
        <dbReference type="EMBL" id="VFK16719.1"/>
    </source>
</evidence>
<sequence>MGSSNDIDLRITDDDLDLDGIREPRLITERDCIAQDIAHMIREKGYAIQMLGERNPIIIESLIQSIEKEMDEDKRIIPGTSKLVLRGTGVFYATGDTVAYGPVEVTIPIEKP</sequence>
<proteinExistence type="predicted"/>
<organism evidence="1">
    <name type="scientific">Candidatus Kentrum sp. LFY</name>
    <dbReference type="NCBI Taxonomy" id="2126342"/>
    <lineage>
        <taxon>Bacteria</taxon>
        <taxon>Pseudomonadati</taxon>
        <taxon>Pseudomonadota</taxon>
        <taxon>Gammaproteobacteria</taxon>
        <taxon>Candidatus Kentrum</taxon>
    </lineage>
</organism>
<dbReference type="EMBL" id="CAADFN010000025">
    <property type="protein sequence ID" value="VFK16719.1"/>
    <property type="molecule type" value="Genomic_DNA"/>
</dbReference>
<dbReference type="AlphaFoldDB" id="A0A450WI62"/>